<comment type="similarity">
    <text evidence="1">Belongs to the helicase family.</text>
</comment>
<dbReference type="PANTHER" id="PTHR10492">
    <property type="match status" value="1"/>
</dbReference>
<dbReference type="InterPro" id="IPR010285">
    <property type="entry name" value="DNA_helicase_pif1-like_DEAD"/>
</dbReference>
<name>A0A1S4AT07_TOBAC</name>
<keyword evidence="1" id="KW-0227">DNA damage</keyword>
<dbReference type="OrthoDB" id="1927241at2759"/>
<sequence>MPPPPPSVPTAVPITGSTSALKPVSMPIAILSMLRMSSLVEDTLKKLSNSQSTIMATLVQHGVNGRLEVWRQDLESKGFKMSRTKMKYMECKFSTEPRKLGVEVRLESQVIPSSGSFKYLGLVIQRGGEIEEDVTHCTGVGWMKWRLASGVLCDKRVPLILKVSIGDTDIVAFRLLEPMVFQKYPLYSLGVGIKARQFDDLNLLVLREMVLQGSSKEVTIEKHQQLLIILTAKQKSVYEKIIVAADEAKGGLFFLYGYGGSGKTFIWKILSSSIRSRGDIVLIVASSGIASLLLPGGRIVHSTLAIPLNSTEDSTCNIKQGSPLGKLIVKATLIIWDEAPMIHRYCFEDLDQMLRDILRFKDASSLDRPFEGKTIILGGDFRQNFPVITKGTQQDIVNATLNSLYLWLHYEILKLTRNVRFHGNQLGTHLDELKKISDWILAIGNRRIGGSVDGIEKV</sequence>
<dbReference type="GO" id="GO:0006310">
    <property type="term" value="P:DNA recombination"/>
    <property type="evidence" value="ECO:0007669"/>
    <property type="project" value="UniProtKB-KW"/>
</dbReference>
<dbReference type="GO" id="GO:0016887">
    <property type="term" value="F:ATP hydrolysis activity"/>
    <property type="evidence" value="ECO:0007669"/>
    <property type="project" value="RHEA"/>
</dbReference>
<evidence type="ECO:0000313" key="3">
    <source>
        <dbReference type="RefSeq" id="XP_016479819.1"/>
    </source>
</evidence>
<keyword evidence="1" id="KW-0347">Helicase</keyword>
<evidence type="ECO:0000256" key="1">
    <source>
        <dbReference type="RuleBase" id="RU363044"/>
    </source>
</evidence>
<dbReference type="PANTHER" id="PTHR10492:SF97">
    <property type="entry name" value="ATP-DEPENDENT DNA HELICASE"/>
    <property type="match status" value="1"/>
</dbReference>
<keyword evidence="1" id="KW-0378">Hydrolase</keyword>
<feature type="domain" description="DNA helicase Pif1-like DEAD-box helicase" evidence="2">
    <location>
        <begin position="230"/>
        <end position="448"/>
    </location>
</feature>
<protein>
    <recommendedName>
        <fullName evidence="1">ATP-dependent DNA helicase</fullName>
        <ecNumber evidence="1">5.6.2.3</ecNumber>
    </recommendedName>
</protein>
<dbReference type="SUPFAM" id="SSF52540">
    <property type="entry name" value="P-loop containing nucleoside triphosphate hydrolases"/>
    <property type="match status" value="2"/>
</dbReference>
<dbReference type="Pfam" id="PF05970">
    <property type="entry name" value="PIF1"/>
    <property type="match status" value="1"/>
</dbReference>
<reference evidence="3" key="1">
    <citation type="submission" date="2025-08" db="UniProtKB">
        <authorList>
            <consortium name="RefSeq"/>
        </authorList>
    </citation>
    <scope>IDENTIFICATION</scope>
</reference>
<dbReference type="GO" id="GO:0006281">
    <property type="term" value="P:DNA repair"/>
    <property type="evidence" value="ECO:0007669"/>
    <property type="project" value="UniProtKB-KW"/>
</dbReference>
<dbReference type="AlphaFoldDB" id="A0A1S4AT07"/>
<accession>A0A1S4AT07</accession>
<dbReference type="SMR" id="A0A1S4AT07"/>
<dbReference type="GO" id="GO:0043139">
    <property type="term" value="F:5'-3' DNA helicase activity"/>
    <property type="evidence" value="ECO:0007669"/>
    <property type="project" value="UniProtKB-EC"/>
</dbReference>
<keyword evidence="1" id="KW-0547">Nucleotide-binding</keyword>
<keyword evidence="1" id="KW-0233">DNA recombination</keyword>
<organism evidence="3">
    <name type="scientific">Nicotiana tabacum</name>
    <name type="common">Common tobacco</name>
    <dbReference type="NCBI Taxonomy" id="4097"/>
    <lineage>
        <taxon>Eukaryota</taxon>
        <taxon>Viridiplantae</taxon>
        <taxon>Streptophyta</taxon>
        <taxon>Embryophyta</taxon>
        <taxon>Tracheophyta</taxon>
        <taxon>Spermatophyta</taxon>
        <taxon>Magnoliopsida</taxon>
        <taxon>eudicotyledons</taxon>
        <taxon>Gunneridae</taxon>
        <taxon>Pentapetalae</taxon>
        <taxon>asterids</taxon>
        <taxon>lamiids</taxon>
        <taxon>Solanales</taxon>
        <taxon>Solanaceae</taxon>
        <taxon>Nicotianoideae</taxon>
        <taxon>Nicotianeae</taxon>
        <taxon>Nicotiana</taxon>
    </lineage>
</organism>
<evidence type="ECO:0000259" key="2">
    <source>
        <dbReference type="Pfam" id="PF05970"/>
    </source>
</evidence>
<comment type="catalytic activity">
    <reaction evidence="1">
        <text>ATP + H2O = ADP + phosphate + H(+)</text>
        <dbReference type="Rhea" id="RHEA:13065"/>
        <dbReference type="ChEBI" id="CHEBI:15377"/>
        <dbReference type="ChEBI" id="CHEBI:15378"/>
        <dbReference type="ChEBI" id="CHEBI:30616"/>
        <dbReference type="ChEBI" id="CHEBI:43474"/>
        <dbReference type="ChEBI" id="CHEBI:456216"/>
        <dbReference type="EC" id="5.6.2.3"/>
    </reaction>
</comment>
<dbReference type="KEGG" id="nta:107801064"/>
<dbReference type="STRING" id="4097.A0A1S4AT07"/>
<dbReference type="InterPro" id="IPR027417">
    <property type="entry name" value="P-loop_NTPase"/>
</dbReference>
<dbReference type="GO" id="GO:0005524">
    <property type="term" value="F:ATP binding"/>
    <property type="evidence" value="ECO:0007669"/>
    <property type="project" value="UniProtKB-KW"/>
</dbReference>
<dbReference type="Gene3D" id="3.40.50.300">
    <property type="entry name" value="P-loop containing nucleotide triphosphate hydrolases"/>
    <property type="match status" value="1"/>
</dbReference>
<dbReference type="GO" id="GO:0000723">
    <property type="term" value="P:telomere maintenance"/>
    <property type="evidence" value="ECO:0007669"/>
    <property type="project" value="InterPro"/>
</dbReference>
<gene>
    <name evidence="3" type="primary">LOC107801064</name>
</gene>
<keyword evidence="1" id="KW-0067">ATP-binding</keyword>
<keyword evidence="1" id="KW-0234">DNA repair</keyword>
<dbReference type="RefSeq" id="XP_016479819.1">
    <property type="nucleotide sequence ID" value="XM_016624333.1"/>
</dbReference>
<comment type="cofactor">
    <cofactor evidence="1">
        <name>Mg(2+)</name>
        <dbReference type="ChEBI" id="CHEBI:18420"/>
    </cofactor>
</comment>
<proteinExistence type="inferred from homology"/>
<dbReference type="EC" id="5.6.2.3" evidence="1"/>
<dbReference type="PaxDb" id="4097-A0A1S4AT07"/>